<keyword evidence="3" id="KW-0786">Thiamine pyrophosphate</keyword>
<evidence type="ECO:0000313" key="6">
    <source>
        <dbReference type="Proteomes" id="UP000053370"/>
    </source>
</evidence>
<sequence>MLPPLKKGLPNLEYMAQILINRAKDDPNLMIVTSDSRGSGRVTGFSEQFPQQLIEVGIAEQNSVGISAGLASCGKKVFTISPGSFLSARSFEQVKNDVAYSNNPVALLGISSGVSYGGLGATHHSIHDIAALMAVPNLDLCIPADNFETETVLESYLQYPRPMYIRFGKKTMPLFYSSANEVTFGKAGILHQGSDILIIACGEALQPAYEGAAALEAEGISAGLISLHSLRPFDKTTILDMAASAKAVITLEEHSIYGGLGSIVASLLMERRLFRPIKILAFPNEDLVTGSQTDLFDHYGISASGITAAAAELLR</sequence>
<dbReference type="OrthoDB" id="8732661at2"/>
<dbReference type="PANTHER" id="PTHR43825:SF1">
    <property type="entry name" value="TRANSKETOLASE-LIKE PYRIMIDINE-BINDING DOMAIN-CONTAINING PROTEIN"/>
    <property type="match status" value="1"/>
</dbReference>
<comment type="cofactor">
    <cofactor evidence="1">
        <name>thiamine diphosphate</name>
        <dbReference type="ChEBI" id="CHEBI:58937"/>
    </cofactor>
</comment>
<dbReference type="InterPro" id="IPR005475">
    <property type="entry name" value="Transketolase-like_Pyr-bd"/>
</dbReference>
<dbReference type="FunFam" id="3.40.50.970:FF:000129">
    <property type="entry name" value="Transketolase"/>
    <property type="match status" value="1"/>
</dbReference>
<organism evidence="5">
    <name type="scientific">Flexilinea flocculi</name>
    <dbReference type="NCBI Taxonomy" id="1678840"/>
    <lineage>
        <taxon>Bacteria</taxon>
        <taxon>Bacillati</taxon>
        <taxon>Chloroflexota</taxon>
        <taxon>Anaerolineae</taxon>
        <taxon>Anaerolineales</taxon>
        <taxon>Anaerolineaceae</taxon>
        <taxon>Flexilinea</taxon>
    </lineage>
</organism>
<comment type="similarity">
    <text evidence="2">Belongs to the transketolase family.</text>
</comment>
<dbReference type="Pfam" id="PF02779">
    <property type="entry name" value="Transket_pyr"/>
    <property type="match status" value="1"/>
</dbReference>
<evidence type="ECO:0000313" key="5">
    <source>
        <dbReference type="EMBL" id="GAP39705.1"/>
    </source>
</evidence>
<evidence type="ECO:0000256" key="2">
    <source>
        <dbReference type="ARBA" id="ARBA00007131"/>
    </source>
</evidence>
<evidence type="ECO:0000256" key="1">
    <source>
        <dbReference type="ARBA" id="ARBA00001964"/>
    </source>
</evidence>
<dbReference type="SMART" id="SM00861">
    <property type="entry name" value="Transket_pyr"/>
    <property type="match status" value="1"/>
</dbReference>
<dbReference type="Proteomes" id="UP000053370">
    <property type="component" value="Unassembled WGS sequence"/>
</dbReference>
<dbReference type="PANTHER" id="PTHR43825">
    <property type="entry name" value="PYRUVATE DEHYDROGENASE E1 COMPONENT"/>
    <property type="match status" value="1"/>
</dbReference>
<keyword evidence="6" id="KW-1185">Reference proteome</keyword>
<dbReference type="CDD" id="cd07033">
    <property type="entry name" value="TPP_PYR_DXS_TK_like"/>
    <property type="match status" value="1"/>
</dbReference>
<dbReference type="SUPFAM" id="SSF52922">
    <property type="entry name" value="TK C-terminal domain-like"/>
    <property type="match status" value="1"/>
</dbReference>
<dbReference type="EMBL" id="DF968180">
    <property type="protein sequence ID" value="GAP39705.1"/>
    <property type="molecule type" value="Genomic_DNA"/>
</dbReference>
<dbReference type="Gene3D" id="3.40.50.920">
    <property type="match status" value="1"/>
</dbReference>
<accession>A0A0K8PC35</accession>
<dbReference type="Gene3D" id="3.40.50.970">
    <property type="match status" value="1"/>
</dbReference>
<evidence type="ECO:0000259" key="4">
    <source>
        <dbReference type="SMART" id="SM00861"/>
    </source>
</evidence>
<reference evidence="5" key="1">
    <citation type="journal article" date="2015" name="Genome Announc.">
        <title>Draft Genome Sequence of Anaerolineae Strain TC1, a Novel Isolate from a Methanogenic Wastewater Treatment System.</title>
        <authorList>
            <person name="Matsuura N."/>
            <person name="Tourlousse D.M."/>
            <person name="Sun L."/>
            <person name="Toyonaga M."/>
            <person name="Kuroda K."/>
            <person name="Ohashi A."/>
            <person name="Cruz R."/>
            <person name="Yamaguchi T."/>
            <person name="Sekiguchi Y."/>
        </authorList>
    </citation>
    <scope>NUCLEOTIDE SEQUENCE [LARGE SCALE GENOMIC DNA]</scope>
    <source>
        <strain evidence="5">TC1</strain>
    </source>
</reference>
<dbReference type="InterPro" id="IPR033248">
    <property type="entry name" value="Transketolase_C"/>
</dbReference>
<dbReference type="PATRIC" id="fig|1678840.3.peg.790"/>
<proteinExistence type="inferred from homology"/>
<evidence type="ECO:0000256" key="3">
    <source>
        <dbReference type="ARBA" id="ARBA00023052"/>
    </source>
</evidence>
<gene>
    <name evidence="5" type="ORF">ATC1_12240</name>
</gene>
<name>A0A0K8PC35_9CHLR</name>
<dbReference type="SUPFAM" id="SSF52518">
    <property type="entry name" value="Thiamin diphosphate-binding fold (THDP-binding)"/>
    <property type="match status" value="1"/>
</dbReference>
<feature type="domain" description="Transketolase-like pyrimidine-binding" evidence="4">
    <location>
        <begin position="9"/>
        <end position="174"/>
    </location>
</feature>
<dbReference type="AlphaFoldDB" id="A0A0K8PC35"/>
<dbReference type="InterPro" id="IPR009014">
    <property type="entry name" value="Transketo_C/PFOR_II"/>
</dbReference>
<dbReference type="InterPro" id="IPR051157">
    <property type="entry name" value="PDH/Transketolase"/>
</dbReference>
<protein>
    <submittedName>
        <fullName evidence="5">Transketolase, C-terminal subunit</fullName>
    </submittedName>
</protein>
<dbReference type="STRING" id="1678840.ATC1_12240"/>
<dbReference type="InterPro" id="IPR029061">
    <property type="entry name" value="THDP-binding"/>
</dbReference>
<dbReference type="Pfam" id="PF02780">
    <property type="entry name" value="Transketolase_C"/>
    <property type="match status" value="1"/>
</dbReference>